<reference evidence="5 6" key="1">
    <citation type="submission" date="2019-03" db="EMBL/GenBank/DDBJ databases">
        <title>Alkanindiges illinoisensis: a potential pathogenic isolated from ascites of a gastric cancer patient with abdominal metastasis.</title>
        <authorList>
            <person name="Hu X."/>
            <person name="Yang B."/>
            <person name="Yan X."/>
            <person name="Lin L."/>
            <person name="Zhao H."/>
            <person name="Zhou F."/>
            <person name="Su B."/>
            <person name="Chen J."/>
            <person name="Rui Y."/>
            <person name="Wang Q."/>
            <person name="Zheng L."/>
        </authorList>
    </citation>
    <scope>NUCLEOTIDE SEQUENCE [LARGE SCALE GENOMIC DNA]</scope>
    <source>
        <strain evidence="5 6">NFYY 23406</strain>
    </source>
</reference>
<dbReference type="InterPro" id="IPR003959">
    <property type="entry name" value="ATPase_AAA_core"/>
</dbReference>
<dbReference type="Pfam" id="PF00004">
    <property type="entry name" value="AAA"/>
    <property type="match status" value="1"/>
</dbReference>
<dbReference type="GO" id="GO:0005524">
    <property type="term" value="F:ATP binding"/>
    <property type="evidence" value="ECO:0007669"/>
    <property type="project" value="UniProtKB-KW"/>
</dbReference>
<feature type="domain" description="Protein kinase" evidence="4">
    <location>
        <begin position="17"/>
        <end position="292"/>
    </location>
</feature>
<comment type="caution">
    <text evidence="5">The sequence shown here is derived from an EMBL/GenBank/DDBJ whole genome shotgun (WGS) entry which is preliminary data.</text>
</comment>
<evidence type="ECO:0000259" key="4">
    <source>
        <dbReference type="PROSITE" id="PS50011"/>
    </source>
</evidence>
<dbReference type="OrthoDB" id="9809379at2"/>
<dbReference type="SMART" id="SM00220">
    <property type="entry name" value="S_TKc"/>
    <property type="match status" value="1"/>
</dbReference>
<dbReference type="InterPro" id="IPR027417">
    <property type="entry name" value="P-loop_NTPase"/>
</dbReference>
<dbReference type="SUPFAM" id="SSF56112">
    <property type="entry name" value="Protein kinase-like (PK-like)"/>
    <property type="match status" value="1"/>
</dbReference>
<dbReference type="EMBL" id="SNTY01000003">
    <property type="protein sequence ID" value="TEU30863.1"/>
    <property type="molecule type" value="Genomic_DNA"/>
</dbReference>
<dbReference type="GO" id="GO:0004672">
    <property type="term" value="F:protein kinase activity"/>
    <property type="evidence" value="ECO:0007669"/>
    <property type="project" value="InterPro"/>
</dbReference>
<gene>
    <name evidence="5" type="ORF">E2B99_00435</name>
</gene>
<dbReference type="PANTHER" id="PTHR23077:SF171">
    <property type="entry name" value="NUCLEAR VALOSIN-CONTAINING PROTEIN-LIKE"/>
    <property type="match status" value="1"/>
</dbReference>
<dbReference type="AlphaFoldDB" id="A0A4Y7XG68"/>
<dbReference type="Pfam" id="PF00069">
    <property type="entry name" value="Pkinase"/>
    <property type="match status" value="1"/>
</dbReference>
<protein>
    <submittedName>
        <fullName evidence="5">AAA family ATPase</fullName>
    </submittedName>
</protein>
<evidence type="ECO:0000256" key="3">
    <source>
        <dbReference type="RuleBase" id="RU003651"/>
    </source>
</evidence>
<dbReference type="PROSITE" id="PS50011">
    <property type="entry name" value="PROTEIN_KINASE_DOM"/>
    <property type="match status" value="1"/>
</dbReference>
<dbReference type="InterPro" id="IPR003960">
    <property type="entry name" value="ATPase_AAA_CS"/>
</dbReference>
<accession>A0A4Y7XG68</accession>
<dbReference type="PANTHER" id="PTHR23077">
    <property type="entry name" value="AAA-FAMILY ATPASE"/>
    <property type="match status" value="1"/>
</dbReference>
<sequence>MKECGTFSQNTSINNCYTVLYFLGESDGCEVYRIQNQALELKFLRLIKSELIDQIDLDRLQTDLNRISKFHHKNLVQCDPLQNFISQGVRYYYFLSDFISGETLSDLLIRRIRLNLYTTFDIILDVMMALKYLHDLPEQYIHGYVNPDNFYICYDDKKIKAYLFPIKISHYINGIKLSVQNKFDLSYMATDNLDGRKTVKGDIFSLMMVMYKCLTGVQAWIYDFDWQDSSVDFIKKQIEITRKVSAINHLSFYTTAVDEDFEKIVYKGLNQDYQNIVELSEALQHYAKDTFMIHRKSSNDAIEPVASIPKNTLVINKGLSAIAGMQVLKKQLQDDIISPLCEYSIYQHYRISPLNGILLYGAAGCGKTYIAQRIAEEINYHYIEVKPSDLASSYIHGTQEKIGRLFRQARENAPTLIFLDEVDAMLPKRDATNISHHYTAEVNEFLAQMTDCAEQNIFIIAATNRPEVIDNAILRTGRLDKLLYVPPPDFSTRQALLEMFLEGRPVDGFLDTYTLAFMTTGYVSSDLKFLVNEAAKLALKVQTVIRHEHFEEILKKYRPSISHEQITKYEKFRF</sequence>
<dbReference type="SMART" id="SM00382">
    <property type="entry name" value="AAA"/>
    <property type="match status" value="1"/>
</dbReference>
<evidence type="ECO:0000256" key="1">
    <source>
        <dbReference type="ARBA" id="ARBA00022741"/>
    </source>
</evidence>
<dbReference type="GO" id="GO:0016887">
    <property type="term" value="F:ATP hydrolysis activity"/>
    <property type="evidence" value="ECO:0007669"/>
    <property type="project" value="InterPro"/>
</dbReference>
<evidence type="ECO:0000313" key="5">
    <source>
        <dbReference type="EMBL" id="TEU30863.1"/>
    </source>
</evidence>
<dbReference type="Gene3D" id="3.40.50.300">
    <property type="entry name" value="P-loop containing nucleotide triphosphate hydrolases"/>
    <property type="match status" value="1"/>
</dbReference>
<keyword evidence="1 3" id="KW-0547">Nucleotide-binding</keyword>
<dbReference type="SUPFAM" id="SSF52540">
    <property type="entry name" value="P-loop containing nucleoside triphosphate hydrolases"/>
    <property type="match status" value="1"/>
</dbReference>
<comment type="similarity">
    <text evidence="3">Belongs to the AAA ATPase family.</text>
</comment>
<dbReference type="InterPro" id="IPR050168">
    <property type="entry name" value="AAA_ATPase_domain"/>
</dbReference>
<dbReference type="InterPro" id="IPR000719">
    <property type="entry name" value="Prot_kinase_dom"/>
</dbReference>
<keyword evidence="2 3" id="KW-0067">ATP-binding</keyword>
<proteinExistence type="inferred from homology"/>
<evidence type="ECO:0000256" key="2">
    <source>
        <dbReference type="ARBA" id="ARBA00022840"/>
    </source>
</evidence>
<dbReference type="Proteomes" id="UP000297834">
    <property type="component" value="Unassembled WGS sequence"/>
</dbReference>
<keyword evidence="6" id="KW-1185">Reference proteome</keyword>
<name>A0A4Y7XG68_9GAMM</name>
<evidence type="ECO:0000313" key="6">
    <source>
        <dbReference type="Proteomes" id="UP000297834"/>
    </source>
</evidence>
<organism evidence="5 6">
    <name type="scientific">Alkanindiges illinoisensis</name>
    <dbReference type="NCBI Taxonomy" id="197183"/>
    <lineage>
        <taxon>Bacteria</taxon>
        <taxon>Pseudomonadati</taxon>
        <taxon>Pseudomonadota</taxon>
        <taxon>Gammaproteobacteria</taxon>
        <taxon>Moraxellales</taxon>
        <taxon>Moraxellaceae</taxon>
        <taxon>Alkanindiges</taxon>
    </lineage>
</organism>
<dbReference type="Gene3D" id="1.10.8.60">
    <property type="match status" value="1"/>
</dbReference>
<dbReference type="RefSeq" id="WP_134243043.1">
    <property type="nucleotide sequence ID" value="NZ_SNTY01000003.1"/>
</dbReference>
<dbReference type="Gene3D" id="1.10.510.10">
    <property type="entry name" value="Transferase(Phosphotransferase) domain 1"/>
    <property type="match status" value="1"/>
</dbReference>
<dbReference type="InterPro" id="IPR003593">
    <property type="entry name" value="AAA+_ATPase"/>
</dbReference>
<dbReference type="PROSITE" id="PS00674">
    <property type="entry name" value="AAA"/>
    <property type="match status" value="1"/>
</dbReference>
<dbReference type="InterPro" id="IPR011009">
    <property type="entry name" value="Kinase-like_dom_sf"/>
</dbReference>